<dbReference type="GO" id="GO:0005737">
    <property type="term" value="C:cytoplasm"/>
    <property type="evidence" value="ECO:0007669"/>
    <property type="project" value="UniProtKB-SubCell"/>
</dbReference>
<feature type="domain" description="Phosphoribosyltransferase" evidence="12">
    <location>
        <begin position="36"/>
        <end position="142"/>
    </location>
</feature>
<dbReference type="InterPro" id="IPR029057">
    <property type="entry name" value="PRTase-like"/>
</dbReference>
<keyword evidence="14" id="KW-1185">Reference proteome</keyword>
<evidence type="ECO:0000256" key="1">
    <source>
        <dbReference type="ARBA" id="ARBA00000868"/>
    </source>
</evidence>
<comment type="subcellular location">
    <subcellularLocation>
        <location evidence="3 11">Cytoplasm</location>
    </subcellularLocation>
</comment>
<name>A0A5C6VAQ3_9FLAO</name>
<dbReference type="NCBIfam" id="NF002634">
    <property type="entry name" value="PRK02304.1-3"/>
    <property type="match status" value="1"/>
</dbReference>
<comment type="similarity">
    <text evidence="5 11">Belongs to the purine/pyrimidine phosphoribosyltransferase family.</text>
</comment>
<evidence type="ECO:0000256" key="6">
    <source>
        <dbReference type="ARBA" id="ARBA00011893"/>
    </source>
</evidence>
<dbReference type="InterPro" id="IPR005764">
    <property type="entry name" value="Ade_phspho_trans"/>
</dbReference>
<evidence type="ECO:0000313" key="13">
    <source>
        <dbReference type="EMBL" id="TXC81631.1"/>
    </source>
</evidence>
<keyword evidence="9 11" id="KW-0808">Transferase</keyword>
<dbReference type="NCBIfam" id="TIGR01090">
    <property type="entry name" value="apt"/>
    <property type="match status" value="1"/>
</dbReference>
<dbReference type="GO" id="GO:0006168">
    <property type="term" value="P:adenine salvage"/>
    <property type="evidence" value="ECO:0007669"/>
    <property type="project" value="InterPro"/>
</dbReference>
<dbReference type="EC" id="2.4.2.7" evidence="6 11"/>
<dbReference type="OrthoDB" id="9803963at2"/>
<dbReference type="EMBL" id="VORB01000003">
    <property type="protein sequence ID" value="TXC81631.1"/>
    <property type="molecule type" value="Genomic_DNA"/>
</dbReference>
<dbReference type="InterPro" id="IPR050054">
    <property type="entry name" value="UPRTase/APRTase"/>
</dbReference>
<dbReference type="PANTHER" id="PTHR32315">
    <property type="entry name" value="ADENINE PHOSPHORIBOSYLTRANSFERASE"/>
    <property type="match status" value="1"/>
</dbReference>
<evidence type="ECO:0000256" key="11">
    <source>
        <dbReference type="HAMAP-Rule" id="MF_00004"/>
    </source>
</evidence>
<evidence type="ECO:0000256" key="10">
    <source>
        <dbReference type="ARBA" id="ARBA00022726"/>
    </source>
</evidence>
<evidence type="ECO:0000256" key="7">
    <source>
        <dbReference type="ARBA" id="ARBA00022490"/>
    </source>
</evidence>
<dbReference type="Gene3D" id="3.40.50.2020">
    <property type="match status" value="1"/>
</dbReference>
<dbReference type="HAMAP" id="MF_00004">
    <property type="entry name" value="Aden_phosphoribosyltr"/>
    <property type="match status" value="1"/>
</dbReference>
<evidence type="ECO:0000259" key="12">
    <source>
        <dbReference type="Pfam" id="PF00156"/>
    </source>
</evidence>
<dbReference type="GO" id="GO:0002055">
    <property type="term" value="F:adenine binding"/>
    <property type="evidence" value="ECO:0007669"/>
    <property type="project" value="TreeGrafter"/>
</dbReference>
<comment type="function">
    <text evidence="2 11">Catalyzes a salvage reaction resulting in the formation of AMP, that is energically less costly than de novo synthesis.</text>
</comment>
<organism evidence="13 14">
    <name type="scientific">Luteibaculum oceani</name>
    <dbReference type="NCBI Taxonomy" id="1294296"/>
    <lineage>
        <taxon>Bacteria</taxon>
        <taxon>Pseudomonadati</taxon>
        <taxon>Bacteroidota</taxon>
        <taxon>Flavobacteriia</taxon>
        <taxon>Flavobacteriales</taxon>
        <taxon>Luteibaculaceae</taxon>
        <taxon>Luteibaculum</taxon>
    </lineage>
</organism>
<dbReference type="GO" id="GO:0016208">
    <property type="term" value="F:AMP binding"/>
    <property type="evidence" value="ECO:0007669"/>
    <property type="project" value="TreeGrafter"/>
</dbReference>
<protein>
    <recommendedName>
        <fullName evidence="6 11">Adenine phosphoribosyltransferase</fullName>
        <shortName evidence="11">APRT</shortName>
        <ecNumber evidence="6 11">2.4.2.7</ecNumber>
    </recommendedName>
</protein>
<dbReference type="SUPFAM" id="SSF53271">
    <property type="entry name" value="PRTase-like"/>
    <property type="match status" value="1"/>
</dbReference>
<keyword evidence="8 11" id="KW-0328">Glycosyltransferase</keyword>
<dbReference type="RefSeq" id="WP_147013525.1">
    <property type="nucleotide sequence ID" value="NZ_VORB01000003.1"/>
</dbReference>
<evidence type="ECO:0000256" key="2">
    <source>
        <dbReference type="ARBA" id="ARBA00003968"/>
    </source>
</evidence>
<comment type="subunit">
    <text evidence="11">Homodimer.</text>
</comment>
<keyword evidence="10 11" id="KW-0660">Purine salvage</keyword>
<reference evidence="13 14" key="1">
    <citation type="submission" date="2019-08" db="EMBL/GenBank/DDBJ databases">
        <title>Genome of Luteibaculum oceani JCM 18817.</title>
        <authorList>
            <person name="Bowman J.P."/>
        </authorList>
    </citation>
    <scope>NUCLEOTIDE SEQUENCE [LARGE SCALE GENOMIC DNA]</scope>
    <source>
        <strain evidence="13 14">JCM 18817</strain>
    </source>
</reference>
<evidence type="ECO:0000256" key="5">
    <source>
        <dbReference type="ARBA" id="ARBA00008391"/>
    </source>
</evidence>
<dbReference type="GO" id="GO:0006166">
    <property type="term" value="P:purine ribonucleoside salvage"/>
    <property type="evidence" value="ECO:0007669"/>
    <property type="project" value="UniProtKB-UniRule"/>
</dbReference>
<dbReference type="Pfam" id="PF00156">
    <property type="entry name" value="Pribosyltran"/>
    <property type="match status" value="1"/>
</dbReference>
<dbReference type="GO" id="GO:0044209">
    <property type="term" value="P:AMP salvage"/>
    <property type="evidence" value="ECO:0007669"/>
    <property type="project" value="UniProtKB-UniRule"/>
</dbReference>
<dbReference type="Proteomes" id="UP000321168">
    <property type="component" value="Unassembled WGS sequence"/>
</dbReference>
<dbReference type="PANTHER" id="PTHR32315:SF3">
    <property type="entry name" value="ADENINE PHOSPHORIBOSYLTRANSFERASE"/>
    <property type="match status" value="1"/>
</dbReference>
<comment type="pathway">
    <text evidence="4 11">Purine metabolism; AMP biosynthesis via salvage pathway; AMP from adenine: step 1/1.</text>
</comment>
<dbReference type="CDD" id="cd06223">
    <property type="entry name" value="PRTases_typeI"/>
    <property type="match status" value="1"/>
</dbReference>
<accession>A0A5C6VAQ3</accession>
<proteinExistence type="inferred from homology"/>
<comment type="caution">
    <text evidence="13">The sequence shown here is derived from an EMBL/GenBank/DDBJ whole genome shotgun (WGS) entry which is preliminary data.</text>
</comment>
<dbReference type="UniPathway" id="UPA00588">
    <property type="reaction ID" value="UER00646"/>
</dbReference>
<sequence length="173" mass="19076">MEQRLQAAIRNIPDFPKPGIQFKDITPIFLDPELFRDLVKRFAQEYKKYSPDAIVGIESRGYLAGPAIALELGIPFVLIRKKGKLPAKTISHTYSLEYGTDVVEVHEDAIAPGSKVIVHDDLLATGGTAEAAGHLVEKCGSTPVLFSFIVELNFLNGKERLEKVAPCHSIITY</sequence>
<evidence type="ECO:0000256" key="8">
    <source>
        <dbReference type="ARBA" id="ARBA00022676"/>
    </source>
</evidence>
<keyword evidence="7 11" id="KW-0963">Cytoplasm</keyword>
<dbReference type="NCBIfam" id="NF002636">
    <property type="entry name" value="PRK02304.1-5"/>
    <property type="match status" value="1"/>
</dbReference>
<comment type="catalytic activity">
    <reaction evidence="1 11">
        <text>AMP + diphosphate = 5-phospho-alpha-D-ribose 1-diphosphate + adenine</text>
        <dbReference type="Rhea" id="RHEA:16609"/>
        <dbReference type="ChEBI" id="CHEBI:16708"/>
        <dbReference type="ChEBI" id="CHEBI:33019"/>
        <dbReference type="ChEBI" id="CHEBI:58017"/>
        <dbReference type="ChEBI" id="CHEBI:456215"/>
        <dbReference type="EC" id="2.4.2.7"/>
    </reaction>
</comment>
<dbReference type="GO" id="GO:0003999">
    <property type="term" value="F:adenine phosphoribosyltransferase activity"/>
    <property type="evidence" value="ECO:0007669"/>
    <property type="project" value="UniProtKB-UniRule"/>
</dbReference>
<dbReference type="InterPro" id="IPR000836">
    <property type="entry name" value="PRTase_dom"/>
</dbReference>
<evidence type="ECO:0000313" key="14">
    <source>
        <dbReference type="Proteomes" id="UP000321168"/>
    </source>
</evidence>
<evidence type="ECO:0000256" key="3">
    <source>
        <dbReference type="ARBA" id="ARBA00004496"/>
    </source>
</evidence>
<evidence type="ECO:0000256" key="4">
    <source>
        <dbReference type="ARBA" id="ARBA00004659"/>
    </source>
</evidence>
<dbReference type="AlphaFoldDB" id="A0A5C6VAQ3"/>
<gene>
    <name evidence="11" type="primary">apt</name>
    <name evidence="13" type="ORF">FRX97_03700</name>
</gene>
<evidence type="ECO:0000256" key="9">
    <source>
        <dbReference type="ARBA" id="ARBA00022679"/>
    </source>
</evidence>
<dbReference type="FunFam" id="3.40.50.2020:FF:000021">
    <property type="entry name" value="Adenine phosphoribosyltransferase"/>
    <property type="match status" value="1"/>
</dbReference>